<feature type="domain" description="Protein kinase" evidence="2">
    <location>
        <begin position="145"/>
        <end position="515"/>
    </location>
</feature>
<evidence type="ECO:0000256" key="1">
    <source>
        <dbReference type="SAM" id="MobiDB-lite"/>
    </source>
</evidence>
<proteinExistence type="predicted"/>
<dbReference type="SUPFAM" id="SSF56112">
    <property type="entry name" value="Protein kinase-like (PK-like)"/>
    <property type="match status" value="1"/>
</dbReference>
<gene>
    <name evidence="3" type="ORF">MSYG_1963</name>
</gene>
<keyword evidence="4" id="KW-1185">Reference proteome</keyword>
<accession>A0A1M8A5B8</accession>
<dbReference type="STRING" id="1230383.A0A1M8A5B8"/>
<dbReference type="Pfam" id="PF00069">
    <property type="entry name" value="Pkinase"/>
    <property type="match status" value="2"/>
</dbReference>
<protein>
    <submittedName>
        <fullName evidence="3">Similar to S.cerevisiae protein KSP1 (Serine/threonine protein kinase)</fullName>
    </submittedName>
</protein>
<feature type="region of interest" description="Disordered" evidence="1">
    <location>
        <begin position="551"/>
        <end position="599"/>
    </location>
</feature>
<dbReference type="AlphaFoldDB" id="A0A1M8A5B8"/>
<dbReference type="SMART" id="SM00220">
    <property type="entry name" value="S_TKc"/>
    <property type="match status" value="1"/>
</dbReference>
<dbReference type="InterPro" id="IPR045269">
    <property type="entry name" value="Atg1-like"/>
</dbReference>
<dbReference type="GO" id="GO:0010506">
    <property type="term" value="P:regulation of autophagy"/>
    <property type="evidence" value="ECO:0007669"/>
    <property type="project" value="InterPro"/>
</dbReference>
<reference evidence="4" key="1">
    <citation type="journal article" date="2017" name="Nucleic Acids Res.">
        <title>Proteogenomics produces comprehensive and highly accurate protein-coding gene annotation in a complete genome assembly of Malassezia sympodialis.</title>
        <authorList>
            <person name="Zhu Y."/>
            <person name="Engstroem P.G."/>
            <person name="Tellgren-Roth C."/>
            <person name="Baudo C.D."/>
            <person name="Kennell J.C."/>
            <person name="Sun S."/>
            <person name="Billmyre R.B."/>
            <person name="Schroeder M.S."/>
            <person name="Andersson A."/>
            <person name="Holm T."/>
            <person name="Sigurgeirsson B."/>
            <person name="Wu G."/>
            <person name="Sankaranarayanan S.R."/>
            <person name="Siddharthan R."/>
            <person name="Sanyal K."/>
            <person name="Lundeberg J."/>
            <person name="Nystedt B."/>
            <person name="Boekhout T."/>
            <person name="Dawson T.L. Jr."/>
            <person name="Heitman J."/>
            <person name="Scheynius A."/>
            <person name="Lehtioe J."/>
        </authorList>
    </citation>
    <scope>NUCLEOTIDE SEQUENCE [LARGE SCALE GENOMIC DNA]</scope>
    <source>
        <strain evidence="4">ATCC 42132</strain>
    </source>
</reference>
<dbReference type="Gene3D" id="3.30.200.20">
    <property type="entry name" value="Phosphorylase Kinase, domain 1"/>
    <property type="match status" value="1"/>
</dbReference>
<keyword evidence="3" id="KW-0723">Serine/threonine-protein kinase</keyword>
<organism evidence="3 4">
    <name type="scientific">Malassezia sympodialis (strain ATCC 42132)</name>
    <name type="common">Atopic eczema-associated yeast</name>
    <dbReference type="NCBI Taxonomy" id="1230383"/>
    <lineage>
        <taxon>Eukaryota</taxon>
        <taxon>Fungi</taxon>
        <taxon>Dikarya</taxon>
        <taxon>Basidiomycota</taxon>
        <taxon>Ustilaginomycotina</taxon>
        <taxon>Malasseziomycetes</taxon>
        <taxon>Malasseziales</taxon>
        <taxon>Malasseziaceae</taxon>
        <taxon>Malassezia</taxon>
    </lineage>
</organism>
<feature type="compositionally biased region" description="Polar residues" evidence="1">
    <location>
        <begin position="297"/>
        <end position="306"/>
    </location>
</feature>
<evidence type="ECO:0000313" key="3">
    <source>
        <dbReference type="EMBL" id="SHO77621.1"/>
    </source>
</evidence>
<dbReference type="PANTHER" id="PTHR24348">
    <property type="entry name" value="SERINE/THREONINE-PROTEIN KINASE UNC-51-RELATED"/>
    <property type="match status" value="1"/>
</dbReference>
<evidence type="ECO:0000259" key="2">
    <source>
        <dbReference type="PROSITE" id="PS50011"/>
    </source>
</evidence>
<feature type="compositionally biased region" description="Polar residues" evidence="1">
    <location>
        <begin position="584"/>
        <end position="595"/>
    </location>
</feature>
<dbReference type="PROSITE" id="PS50011">
    <property type="entry name" value="PROTEIN_KINASE_DOM"/>
    <property type="match status" value="1"/>
</dbReference>
<dbReference type="Proteomes" id="UP000186303">
    <property type="component" value="Chromosome 3"/>
</dbReference>
<dbReference type="PROSITE" id="PS00108">
    <property type="entry name" value="PROTEIN_KINASE_ST"/>
    <property type="match status" value="1"/>
</dbReference>
<keyword evidence="3" id="KW-0808">Transferase</keyword>
<dbReference type="InterPro" id="IPR000719">
    <property type="entry name" value="Prot_kinase_dom"/>
</dbReference>
<dbReference type="VEuPathDB" id="FungiDB:MSYG_1963"/>
<dbReference type="Gene3D" id="1.10.510.10">
    <property type="entry name" value="Transferase(Phosphotransferase) domain 1"/>
    <property type="match status" value="1"/>
</dbReference>
<dbReference type="EMBL" id="LT671823">
    <property type="protein sequence ID" value="SHO77621.1"/>
    <property type="molecule type" value="Genomic_DNA"/>
</dbReference>
<dbReference type="OrthoDB" id="541276at2759"/>
<feature type="region of interest" description="Disordered" evidence="1">
    <location>
        <begin position="295"/>
        <end position="321"/>
    </location>
</feature>
<dbReference type="InterPro" id="IPR011009">
    <property type="entry name" value="Kinase-like_dom_sf"/>
</dbReference>
<dbReference type="PANTHER" id="PTHR24348:SF68">
    <property type="entry name" value="SERINE_THREONINE-PROTEIN KINASE ATG1C"/>
    <property type="match status" value="1"/>
</dbReference>
<name>A0A1M8A5B8_MALS4</name>
<sequence length="628" mass="69477">MIQQLNLGNSLEQSLDSSSFFNGALPVTESPEASPTKTQDKTFSIMMNAHTPCHVPHASEYREDLCSSLDMDLSEEDFMGSDASRNGTAYCSSSYLSEREPPPIDLLSVGDRVGPGIYHEGELIRIAQTREGLDVHDPSQNSGPLQVVRLLGQGSYAVVYLVRELSSTDSSPPSPVDADFSEASTFDGQSQYHPFLSGKTPRQGNRGWAGEERLSNAGEFTYFALKCLSRRNLAPDQAQAQQNELTVHRSIPPHPNIITLYSAYETSDWLFLVLEYCPGKDLYFWLEEAEDKRGMPSSVSSQSHASTDLAAQERAPMEQNTSTTPWLLTRTSPEDLLSERRLQLVSDIFQQICKAVQFCHDLGISHRDLKPENFIVEDRRGSSDNQDDSVIVKLTDFGLATSAKLSCDFNCGSKPYMAFECRHDLACCYDPKQSDVWSLGVILLNLIFHRSPFMDASAKHCASFAAFTYKPILFLMQAFDGMTKEMALFLNENVFCDVSRRQRRRITPLAFGRWVQGLPQILGRLARNTARSPLSSVFAPPNTFQAKDEVQEYADKSSPGSQNSCTHSLSSSRELAAPMLPDHASTSDPVDNASSFLDPGVDLMPSEMMSGSLSMSRSSAPLFHALPG</sequence>
<dbReference type="GO" id="GO:0005524">
    <property type="term" value="F:ATP binding"/>
    <property type="evidence" value="ECO:0007669"/>
    <property type="project" value="InterPro"/>
</dbReference>
<feature type="compositionally biased region" description="Polar residues" evidence="1">
    <location>
        <begin position="558"/>
        <end position="573"/>
    </location>
</feature>
<dbReference type="GO" id="GO:0004674">
    <property type="term" value="F:protein serine/threonine kinase activity"/>
    <property type="evidence" value="ECO:0007669"/>
    <property type="project" value="UniProtKB-KW"/>
</dbReference>
<keyword evidence="3" id="KW-0418">Kinase</keyword>
<evidence type="ECO:0000313" key="4">
    <source>
        <dbReference type="Proteomes" id="UP000186303"/>
    </source>
</evidence>
<dbReference type="InterPro" id="IPR008271">
    <property type="entry name" value="Ser/Thr_kinase_AS"/>
</dbReference>
<dbReference type="GO" id="GO:0005737">
    <property type="term" value="C:cytoplasm"/>
    <property type="evidence" value="ECO:0007669"/>
    <property type="project" value="TreeGrafter"/>
</dbReference>